<proteinExistence type="inferred from homology"/>
<keyword evidence="6 7" id="KW-0472">Membrane</keyword>
<keyword evidence="4 7" id="KW-0812">Transmembrane</keyword>
<gene>
    <name evidence="9" type="ORF">GCM10007989_20830</name>
</gene>
<feature type="transmembrane region" description="Helical" evidence="7">
    <location>
        <begin position="278"/>
        <end position="301"/>
    </location>
</feature>
<protein>
    <submittedName>
        <fullName evidence="9">ABC transporter permease</fullName>
    </submittedName>
</protein>
<dbReference type="Gene3D" id="1.10.3720.10">
    <property type="entry name" value="MetI-like"/>
    <property type="match status" value="1"/>
</dbReference>
<dbReference type="PANTHER" id="PTHR30193:SF37">
    <property type="entry name" value="INNER MEMBRANE ABC TRANSPORTER PERMEASE PROTEIN YCJO"/>
    <property type="match status" value="1"/>
</dbReference>
<comment type="caution">
    <text evidence="9">The sequence shown here is derived from an EMBL/GenBank/DDBJ whole genome shotgun (WGS) entry which is preliminary data.</text>
</comment>
<dbReference type="SUPFAM" id="SSF161098">
    <property type="entry name" value="MetI-like"/>
    <property type="match status" value="1"/>
</dbReference>
<dbReference type="PROSITE" id="PS50928">
    <property type="entry name" value="ABC_TM1"/>
    <property type="match status" value="1"/>
</dbReference>
<keyword evidence="3" id="KW-1003">Cell membrane</keyword>
<keyword evidence="5 7" id="KW-1133">Transmembrane helix</keyword>
<evidence type="ECO:0000256" key="4">
    <source>
        <dbReference type="ARBA" id="ARBA00022692"/>
    </source>
</evidence>
<keyword evidence="2 7" id="KW-0813">Transport</keyword>
<feature type="domain" description="ABC transmembrane type-1" evidence="8">
    <location>
        <begin position="81"/>
        <end position="297"/>
    </location>
</feature>
<dbReference type="Pfam" id="PF00528">
    <property type="entry name" value="BPD_transp_1"/>
    <property type="match status" value="1"/>
</dbReference>
<evidence type="ECO:0000256" key="3">
    <source>
        <dbReference type="ARBA" id="ARBA00022475"/>
    </source>
</evidence>
<sequence>MARTAPMGSRTQLVQQLWRDRYIYLFLLPSTALFALYTLWPIGVSIYFSMLDWSGFEQAGRFIGFANYKELANDRLFWNAFRNTVTFMVLAVPLRVGLALLLAILLNQALPFSRVFRTAIFLPVVTTAAILGVVMRFILDPTSGPVNLALLQSGILDQPVNFLGQSGVALYTAVGVWVWKWLGITLIYWLAALQTVPKDLYEAARIDGASGWQRIVYITLPLLTPFTIIITLITVVEATNVFDLMLTLTNGGPFYATEVIDIFVYRQAFASNTPRLGYASAASLFFGICVIALALLQLIILRRIRQKPAETE</sequence>
<reference evidence="9" key="2">
    <citation type="submission" date="2020-09" db="EMBL/GenBank/DDBJ databases">
        <authorList>
            <person name="Sun Q."/>
            <person name="Kim S."/>
        </authorList>
    </citation>
    <scope>NUCLEOTIDE SEQUENCE</scope>
    <source>
        <strain evidence="9">KCTC 32437</strain>
    </source>
</reference>
<dbReference type="GO" id="GO:0055085">
    <property type="term" value="P:transmembrane transport"/>
    <property type="evidence" value="ECO:0007669"/>
    <property type="project" value="InterPro"/>
</dbReference>
<dbReference type="RefSeq" id="WP_189425615.1">
    <property type="nucleotide sequence ID" value="NZ_BMZE01000002.1"/>
</dbReference>
<dbReference type="EMBL" id="BMZE01000002">
    <property type="protein sequence ID" value="GHA25000.1"/>
    <property type="molecule type" value="Genomic_DNA"/>
</dbReference>
<dbReference type="CDD" id="cd06261">
    <property type="entry name" value="TM_PBP2"/>
    <property type="match status" value="1"/>
</dbReference>
<dbReference type="InterPro" id="IPR035906">
    <property type="entry name" value="MetI-like_sf"/>
</dbReference>
<keyword evidence="10" id="KW-1185">Reference proteome</keyword>
<dbReference type="AlphaFoldDB" id="A0A918VUQ7"/>
<feature type="transmembrane region" description="Helical" evidence="7">
    <location>
        <begin position="215"/>
        <end position="236"/>
    </location>
</feature>
<evidence type="ECO:0000313" key="9">
    <source>
        <dbReference type="EMBL" id="GHA25000.1"/>
    </source>
</evidence>
<name>A0A918VUQ7_9HYPH</name>
<evidence type="ECO:0000256" key="5">
    <source>
        <dbReference type="ARBA" id="ARBA00022989"/>
    </source>
</evidence>
<dbReference type="InterPro" id="IPR000515">
    <property type="entry name" value="MetI-like"/>
</dbReference>
<comment type="subcellular location">
    <subcellularLocation>
        <location evidence="1 7">Cell membrane</location>
        <topology evidence="1 7">Multi-pass membrane protein</topology>
    </subcellularLocation>
</comment>
<feature type="transmembrane region" description="Helical" evidence="7">
    <location>
        <begin position="168"/>
        <end position="191"/>
    </location>
</feature>
<feature type="transmembrane region" description="Helical" evidence="7">
    <location>
        <begin position="21"/>
        <end position="40"/>
    </location>
</feature>
<accession>A0A918VUQ7</accession>
<dbReference type="GO" id="GO:0005886">
    <property type="term" value="C:plasma membrane"/>
    <property type="evidence" value="ECO:0007669"/>
    <property type="project" value="UniProtKB-SubCell"/>
</dbReference>
<evidence type="ECO:0000256" key="2">
    <source>
        <dbReference type="ARBA" id="ARBA00022448"/>
    </source>
</evidence>
<comment type="similarity">
    <text evidence="7">Belongs to the binding-protein-dependent transport system permease family.</text>
</comment>
<reference evidence="9" key="1">
    <citation type="journal article" date="2014" name="Int. J. Syst. Evol. Microbiol.">
        <title>Complete genome sequence of Corynebacterium casei LMG S-19264T (=DSM 44701T), isolated from a smear-ripened cheese.</title>
        <authorList>
            <consortium name="US DOE Joint Genome Institute (JGI-PGF)"/>
            <person name="Walter F."/>
            <person name="Albersmeier A."/>
            <person name="Kalinowski J."/>
            <person name="Ruckert C."/>
        </authorList>
    </citation>
    <scope>NUCLEOTIDE SEQUENCE</scope>
    <source>
        <strain evidence="9">KCTC 32437</strain>
    </source>
</reference>
<feature type="transmembrane region" description="Helical" evidence="7">
    <location>
        <begin position="85"/>
        <end position="106"/>
    </location>
</feature>
<evidence type="ECO:0000256" key="1">
    <source>
        <dbReference type="ARBA" id="ARBA00004651"/>
    </source>
</evidence>
<evidence type="ECO:0000256" key="6">
    <source>
        <dbReference type="ARBA" id="ARBA00023136"/>
    </source>
</evidence>
<evidence type="ECO:0000259" key="8">
    <source>
        <dbReference type="PROSITE" id="PS50928"/>
    </source>
</evidence>
<feature type="transmembrane region" description="Helical" evidence="7">
    <location>
        <begin position="118"/>
        <end position="139"/>
    </location>
</feature>
<dbReference type="PANTHER" id="PTHR30193">
    <property type="entry name" value="ABC TRANSPORTER PERMEASE PROTEIN"/>
    <property type="match status" value="1"/>
</dbReference>
<evidence type="ECO:0000313" key="10">
    <source>
        <dbReference type="Proteomes" id="UP000646579"/>
    </source>
</evidence>
<dbReference type="InterPro" id="IPR051393">
    <property type="entry name" value="ABC_transporter_permease"/>
</dbReference>
<dbReference type="Proteomes" id="UP000646579">
    <property type="component" value="Unassembled WGS sequence"/>
</dbReference>
<evidence type="ECO:0000256" key="7">
    <source>
        <dbReference type="RuleBase" id="RU363032"/>
    </source>
</evidence>
<organism evidence="9 10">
    <name type="scientific">Devosia pacifica</name>
    <dbReference type="NCBI Taxonomy" id="1335967"/>
    <lineage>
        <taxon>Bacteria</taxon>
        <taxon>Pseudomonadati</taxon>
        <taxon>Pseudomonadota</taxon>
        <taxon>Alphaproteobacteria</taxon>
        <taxon>Hyphomicrobiales</taxon>
        <taxon>Devosiaceae</taxon>
        <taxon>Devosia</taxon>
    </lineage>
</organism>